<dbReference type="PANTHER" id="PTHR33429">
    <property type="entry name" value="OS02G0708000 PROTEIN-RELATED"/>
    <property type="match status" value="1"/>
</dbReference>
<accession>A0AAD8W872</accession>
<dbReference type="Proteomes" id="UP001231189">
    <property type="component" value="Unassembled WGS sequence"/>
</dbReference>
<dbReference type="AlphaFoldDB" id="A0AAD8W872"/>
<keyword evidence="1" id="KW-0472">Membrane</keyword>
<gene>
    <name evidence="2" type="ORF">QYE76_062479</name>
</gene>
<evidence type="ECO:0000256" key="1">
    <source>
        <dbReference type="SAM" id="Phobius"/>
    </source>
</evidence>
<reference evidence="2" key="1">
    <citation type="submission" date="2023-07" db="EMBL/GenBank/DDBJ databases">
        <title>A chromosome-level genome assembly of Lolium multiflorum.</title>
        <authorList>
            <person name="Chen Y."/>
            <person name="Copetti D."/>
            <person name="Kolliker R."/>
            <person name="Studer B."/>
        </authorList>
    </citation>
    <scope>NUCLEOTIDE SEQUENCE</scope>
    <source>
        <strain evidence="2">02402/16</strain>
        <tissue evidence="2">Leaf</tissue>
    </source>
</reference>
<keyword evidence="1" id="KW-1133">Transmembrane helix</keyword>
<comment type="caution">
    <text evidence="2">The sequence shown here is derived from an EMBL/GenBank/DDBJ whole genome shotgun (WGS) entry which is preliminary data.</text>
</comment>
<dbReference type="PANTHER" id="PTHR33429:SF19">
    <property type="entry name" value="FISSION REGULATOR-LIKE PROTEIN"/>
    <property type="match status" value="1"/>
</dbReference>
<sequence length="150" mass="15279">MACLRTAGRACALIISSGRREGVGLAADCEPERQRGDEPAMQSVPWAGLPAVRRSLQEAAAGAGSYAHHQATAPAARSTGRSVETLVVIIAAIVLAAALAGVLARACGGRHVAPSADRDVEGWVERRCRTCLDGGLPAPPGTSSNTTAAK</sequence>
<name>A0AAD8W872_LOLMU</name>
<proteinExistence type="predicted"/>
<organism evidence="2 3">
    <name type="scientific">Lolium multiflorum</name>
    <name type="common">Italian ryegrass</name>
    <name type="synonym">Lolium perenne subsp. multiflorum</name>
    <dbReference type="NCBI Taxonomy" id="4521"/>
    <lineage>
        <taxon>Eukaryota</taxon>
        <taxon>Viridiplantae</taxon>
        <taxon>Streptophyta</taxon>
        <taxon>Embryophyta</taxon>
        <taxon>Tracheophyta</taxon>
        <taxon>Spermatophyta</taxon>
        <taxon>Magnoliopsida</taxon>
        <taxon>Liliopsida</taxon>
        <taxon>Poales</taxon>
        <taxon>Poaceae</taxon>
        <taxon>BOP clade</taxon>
        <taxon>Pooideae</taxon>
        <taxon>Poodae</taxon>
        <taxon>Poeae</taxon>
        <taxon>Poeae Chloroplast Group 2 (Poeae type)</taxon>
        <taxon>Loliodinae</taxon>
        <taxon>Loliinae</taxon>
        <taxon>Lolium</taxon>
    </lineage>
</organism>
<protein>
    <submittedName>
        <fullName evidence="2">Uncharacterized protein</fullName>
    </submittedName>
</protein>
<keyword evidence="1" id="KW-0812">Transmembrane</keyword>
<keyword evidence="3" id="KW-1185">Reference proteome</keyword>
<feature type="transmembrane region" description="Helical" evidence="1">
    <location>
        <begin position="86"/>
        <end position="104"/>
    </location>
</feature>
<evidence type="ECO:0000313" key="3">
    <source>
        <dbReference type="Proteomes" id="UP001231189"/>
    </source>
</evidence>
<dbReference type="EMBL" id="JAUUTY010000004">
    <property type="protein sequence ID" value="KAK1644674.1"/>
    <property type="molecule type" value="Genomic_DNA"/>
</dbReference>
<evidence type="ECO:0000313" key="2">
    <source>
        <dbReference type="EMBL" id="KAK1644674.1"/>
    </source>
</evidence>